<protein>
    <submittedName>
        <fullName evidence="2">Uncharacterized protein</fullName>
    </submittedName>
</protein>
<feature type="chain" id="PRO_5042876802" evidence="1">
    <location>
        <begin position="21"/>
        <end position="87"/>
    </location>
</feature>
<accession>A0AAN0MF09</accession>
<sequence length="87" mass="9306">MKRSAMICVMALGLGTGVQAQQACSPTVIQDRSAEMVTALRTIGERDADRVQVISQEIEDMMNAIQSGTGDLNEVCAMFDRVIAEAG</sequence>
<reference evidence="3" key="1">
    <citation type="submission" date="2024-04" db="EMBL/GenBank/DDBJ databases">
        <title>Phylogenomic analyses of a clade within the roseobacter group suggest taxonomic reassignments of species of the genera Aestuariivita, Citreicella, Loktanella, Nautella, Pelagibaca, Ruegeria, Thalassobius, Thiobacimonas and Tropicibacter, and the proposal o.</title>
        <authorList>
            <person name="Jeon C.O."/>
        </authorList>
    </citation>
    <scope>NUCLEOTIDE SEQUENCE [LARGE SCALE GENOMIC DNA]</scope>
    <source>
        <strain evidence="3">SS1-5</strain>
    </source>
</reference>
<name>A0AAN0MF09_9RHOB</name>
<organism evidence="2 3">
    <name type="scientific">Yoonia rhodophyticola</name>
    <dbReference type="NCBI Taxonomy" id="3137370"/>
    <lineage>
        <taxon>Bacteria</taxon>
        <taxon>Pseudomonadati</taxon>
        <taxon>Pseudomonadota</taxon>
        <taxon>Alphaproteobacteria</taxon>
        <taxon>Rhodobacterales</taxon>
        <taxon>Paracoccaceae</taxon>
        <taxon>Yoonia</taxon>
    </lineage>
</organism>
<feature type="signal peptide" evidence="1">
    <location>
        <begin position="1"/>
        <end position="20"/>
    </location>
</feature>
<dbReference type="EMBL" id="CP151767">
    <property type="protein sequence ID" value="WZU68573.1"/>
    <property type="molecule type" value="Genomic_DNA"/>
</dbReference>
<dbReference type="Proteomes" id="UP001470809">
    <property type="component" value="Chromosome"/>
</dbReference>
<dbReference type="RefSeq" id="WP_342077861.1">
    <property type="nucleotide sequence ID" value="NZ_CP151767.2"/>
</dbReference>
<dbReference type="AlphaFoldDB" id="A0AAN0MF09"/>
<gene>
    <name evidence="2" type="ORF">AABB31_06695</name>
</gene>
<evidence type="ECO:0000313" key="3">
    <source>
        <dbReference type="Proteomes" id="UP001470809"/>
    </source>
</evidence>
<reference evidence="2 3" key="2">
    <citation type="submission" date="2024-08" db="EMBL/GenBank/DDBJ databases">
        <title>Phylogenomic analyses of a clade within the roseobacter group suggest taxonomic reassignments of species of the genera Aestuariivita, Citreicella, Loktanella, Nautella, Pelagibaca, Ruegeria, Thalassobius, Thiobacimonas and Tropicibacter, and the proposal o.</title>
        <authorList>
            <person name="Jeon C.O."/>
        </authorList>
    </citation>
    <scope>NUCLEOTIDE SEQUENCE [LARGE SCALE GENOMIC DNA]</scope>
    <source>
        <strain evidence="2 3">SS1-5</strain>
    </source>
</reference>
<dbReference type="KEGG" id="yrh:AABB31_06695"/>
<proteinExistence type="predicted"/>
<evidence type="ECO:0000256" key="1">
    <source>
        <dbReference type="SAM" id="SignalP"/>
    </source>
</evidence>
<keyword evidence="1" id="KW-0732">Signal</keyword>
<evidence type="ECO:0000313" key="2">
    <source>
        <dbReference type="EMBL" id="WZU68573.1"/>
    </source>
</evidence>
<keyword evidence="3" id="KW-1185">Reference proteome</keyword>